<accession>A0AAU8LXX3</accession>
<gene>
    <name evidence="1" type="ORF">Q3M24_02855</name>
</gene>
<evidence type="ECO:0000313" key="1">
    <source>
        <dbReference type="EMBL" id="XCN73710.1"/>
    </source>
</evidence>
<reference evidence="1" key="1">
    <citation type="journal article" date="2024" name="Syst. Appl. Microbiol.">
        <title>First single-strain enrichments of Electrothrix cable bacteria, description of E. aestuarii sp. nov. and E. rattekaaiensis sp. nov., and proposal of a cable bacteria taxonomy following the rules of the SeqCode.</title>
        <authorList>
            <person name="Plum-Jensen L.E."/>
            <person name="Schramm A."/>
            <person name="Marshall I.P.G."/>
        </authorList>
    </citation>
    <scope>NUCLEOTIDE SEQUENCE</scope>
    <source>
        <strain evidence="1">Rat1</strain>
    </source>
</reference>
<reference evidence="1" key="2">
    <citation type="submission" date="2024-06" db="EMBL/GenBank/DDBJ databases">
        <authorList>
            <person name="Plum-Jensen L.E."/>
            <person name="Schramm A."/>
            <person name="Marshall I.P.G."/>
        </authorList>
    </citation>
    <scope>NUCLEOTIDE SEQUENCE</scope>
    <source>
        <strain evidence="1">Rat1</strain>
    </source>
</reference>
<dbReference type="AlphaFoldDB" id="A0AAU8LXX3"/>
<evidence type="ECO:0008006" key="2">
    <source>
        <dbReference type="Google" id="ProtNLM"/>
    </source>
</evidence>
<proteinExistence type="predicted"/>
<organism evidence="1">
    <name type="scientific">Candidatus Electrothrix aestuarii</name>
    <dbReference type="NCBI Taxonomy" id="3062594"/>
    <lineage>
        <taxon>Bacteria</taxon>
        <taxon>Pseudomonadati</taxon>
        <taxon>Thermodesulfobacteriota</taxon>
        <taxon>Desulfobulbia</taxon>
        <taxon>Desulfobulbales</taxon>
        <taxon>Desulfobulbaceae</taxon>
        <taxon>Candidatus Electrothrix</taxon>
    </lineage>
</organism>
<sequence>MSDFKNIPLPLFMCKKVLHEISISSGLDAFLRDTKIKSYRSFQDLVSFYKENEERLGEVSNKFGKELVKSQAFPAIKFYLKKEFPDLFLIDEIEEVRDLNENFYSERGKYFEPKRQIPLLGLSNTEKYFPLISFDTYLEEFISQFIKDELSKQGVESNHPQFEKIQENAEKGGIELYKTKHTFLNLIWNFPVMSFVGRNESFDTAYEQIHEKSLQLTNNVGLFGYWLPFDNFEKRLFAGFEKTSTILATQNLRLEFLGGTSKEDTDFNLTDQQQVADTLADIQNKEDIKKAAYISLGLMDMASELYTDGEVELATKILEIAEELLPHIIDFLLHDGPFSGYVGLFEYVAGYTLPDREELKEPERTFTLIGALLEFMPIGFILSKLLVVFKKTKFGGALANILHGVLDHYLSALGPVLKSLGEKWWKSYPAIDKRLLKYRKEGFKWARKAKKKLNGAFADIPKIDGLPDPNHEKYKDALEEATGLLKEINLAEYYHKKGAKNIEFNKKLNDLGQEYNTEIDLTFEKDGKIIWVESKSKGSPPEVEQSVSQSVHMEAKGGDILRIETDEGVDPSLIEEIRLAVFEKNPNIQVEFKVN</sequence>
<dbReference type="EMBL" id="CP159373">
    <property type="protein sequence ID" value="XCN73710.1"/>
    <property type="molecule type" value="Genomic_DNA"/>
</dbReference>
<protein>
    <recommendedName>
        <fullName evidence="2">Pre-toxin TG domain-containing protein</fullName>
    </recommendedName>
</protein>
<dbReference type="KEGG" id="eaj:Q3M24_02855"/>
<name>A0AAU8LXX3_9BACT</name>